<name>A0A2T7NZD1_POMCA</name>
<evidence type="ECO:0000313" key="2">
    <source>
        <dbReference type="EMBL" id="PVD26531.1"/>
    </source>
</evidence>
<evidence type="ECO:0000256" key="1">
    <source>
        <dbReference type="SAM" id="MobiDB-lite"/>
    </source>
</evidence>
<feature type="compositionally biased region" description="Polar residues" evidence="1">
    <location>
        <begin position="169"/>
        <end position="189"/>
    </location>
</feature>
<comment type="caution">
    <text evidence="2">The sequence shown here is derived from an EMBL/GenBank/DDBJ whole genome shotgun (WGS) entry which is preliminary data.</text>
</comment>
<dbReference type="EMBL" id="PZQS01000008">
    <property type="protein sequence ID" value="PVD26531.1"/>
    <property type="molecule type" value="Genomic_DNA"/>
</dbReference>
<accession>A0A2T7NZD1</accession>
<dbReference type="AlphaFoldDB" id="A0A2T7NZD1"/>
<proteinExistence type="predicted"/>
<gene>
    <name evidence="2" type="ORF">C0Q70_14208</name>
</gene>
<organism evidence="2 3">
    <name type="scientific">Pomacea canaliculata</name>
    <name type="common">Golden apple snail</name>
    <dbReference type="NCBI Taxonomy" id="400727"/>
    <lineage>
        <taxon>Eukaryota</taxon>
        <taxon>Metazoa</taxon>
        <taxon>Spiralia</taxon>
        <taxon>Lophotrochozoa</taxon>
        <taxon>Mollusca</taxon>
        <taxon>Gastropoda</taxon>
        <taxon>Caenogastropoda</taxon>
        <taxon>Architaenioglossa</taxon>
        <taxon>Ampullarioidea</taxon>
        <taxon>Ampullariidae</taxon>
        <taxon>Pomacea</taxon>
    </lineage>
</organism>
<protein>
    <submittedName>
        <fullName evidence="2">Uncharacterized protein</fullName>
    </submittedName>
</protein>
<sequence length="195" mass="20935">MTSLTASDVPSAVTDAAVEGKSFSTRSYLVSPAGGDDRQSVSFASYVNGISDKDWMSAEPSLHAEREEVGERSDVTIMIAYADDDDFYYYDNDGADLSAPDVTNSNIKFLEDKVVGPAQQLVTGRTDVFWPQRTSQDPVSITRLKATTQGDSTSVQLGNEGFLTQVEMPTTNKNGSGISNNLQSNSKPTDISIAA</sequence>
<keyword evidence="3" id="KW-1185">Reference proteome</keyword>
<feature type="region of interest" description="Disordered" evidence="1">
    <location>
        <begin position="169"/>
        <end position="195"/>
    </location>
</feature>
<reference evidence="2 3" key="1">
    <citation type="submission" date="2018-04" db="EMBL/GenBank/DDBJ databases">
        <title>The genome of golden apple snail Pomacea canaliculata provides insight into stress tolerance and invasive adaptation.</title>
        <authorList>
            <person name="Liu C."/>
            <person name="Liu B."/>
            <person name="Ren Y."/>
            <person name="Zhang Y."/>
            <person name="Wang H."/>
            <person name="Li S."/>
            <person name="Jiang F."/>
            <person name="Yin L."/>
            <person name="Zhang G."/>
            <person name="Qian W."/>
            <person name="Fan W."/>
        </authorList>
    </citation>
    <scope>NUCLEOTIDE SEQUENCE [LARGE SCALE GENOMIC DNA]</scope>
    <source>
        <strain evidence="2">SZHN2017</strain>
        <tissue evidence="2">Muscle</tissue>
    </source>
</reference>
<dbReference type="Proteomes" id="UP000245119">
    <property type="component" value="Linkage Group LG8"/>
</dbReference>
<evidence type="ECO:0000313" key="3">
    <source>
        <dbReference type="Proteomes" id="UP000245119"/>
    </source>
</evidence>